<dbReference type="SMART" id="SM00240">
    <property type="entry name" value="FHA"/>
    <property type="match status" value="1"/>
</dbReference>
<dbReference type="Pfam" id="PF00498">
    <property type="entry name" value="FHA"/>
    <property type="match status" value="1"/>
</dbReference>
<dbReference type="GeneID" id="25565805"/>
<dbReference type="InterPro" id="IPR000253">
    <property type="entry name" value="FHA_dom"/>
</dbReference>
<evidence type="ECO:0000313" key="2">
    <source>
        <dbReference type="EMBL" id="KNC50814.1"/>
    </source>
</evidence>
<reference evidence="2 3" key="1">
    <citation type="submission" date="2010-05" db="EMBL/GenBank/DDBJ databases">
        <title>The Genome Sequence of Thecamonas trahens ATCC 50062.</title>
        <authorList>
            <consortium name="The Broad Institute Genome Sequencing Platform"/>
            <person name="Russ C."/>
            <person name="Cuomo C."/>
            <person name="Shea T."/>
            <person name="Young S.K."/>
            <person name="Zeng Q."/>
            <person name="Koehrsen M."/>
            <person name="Haas B."/>
            <person name="Borodovsky M."/>
            <person name="Guigo R."/>
            <person name="Alvarado L."/>
            <person name="Berlin A."/>
            <person name="Bochicchio J."/>
            <person name="Borenstein D."/>
            <person name="Chapman S."/>
            <person name="Chen Z."/>
            <person name="Freedman E."/>
            <person name="Gellesch M."/>
            <person name="Goldberg J."/>
            <person name="Griggs A."/>
            <person name="Gujja S."/>
            <person name="Heilman E."/>
            <person name="Heiman D."/>
            <person name="Hepburn T."/>
            <person name="Howarth C."/>
            <person name="Jen D."/>
            <person name="Larson L."/>
            <person name="Mehta T."/>
            <person name="Park D."/>
            <person name="Pearson M."/>
            <person name="Roberts A."/>
            <person name="Saif S."/>
            <person name="Shenoy N."/>
            <person name="Sisk P."/>
            <person name="Stolte C."/>
            <person name="Sykes S."/>
            <person name="Thomson T."/>
            <person name="Walk T."/>
            <person name="White J."/>
            <person name="Yandava C."/>
            <person name="Burger G."/>
            <person name="Gray M.W."/>
            <person name="Holland P.W.H."/>
            <person name="King N."/>
            <person name="Lang F.B.F."/>
            <person name="Roger A.J."/>
            <person name="Ruiz-Trillo I."/>
            <person name="Lander E."/>
            <person name="Nusbaum C."/>
        </authorList>
    </citation>
    <scope>NUCLEOTIDE SEQUENCE [LARGE SCALE GENOMIC DNA]</scope>
    <source>
        <strain evidence="2 3">ATCC 50062</strain>
    </source>
</reference>
<name>A0A0L0DEU5_THETB</name>
<evidence type="ECO:0000259" key="1">
    <source>
        <dbReference type="PROSITE" id="PS50006"/>
    </source>
</evidence>
<organism evidence="2 3">
    <name type="scientific">Thecamonas trahens ATCC 50062</name>
    <dbReference type="NCBI Taxonomy" id="461836"/>
    <lineage>
        <taxon>Eukaryota</taxon>
        <taxon>Apusozoa</taxon>
        <taxon>Apusomonadida</taxon>
        <taxon>Apusomonadidae</taxon>
        <taxon>Thecamonas</taxon>
    </lineage>
</organism>
<dbReference type="RefSeq" id="XP_013756769.1">
    <property type="nucleotide sequence ID" value="XM_013901315.1"/>
</dbReference>
<dbReference type="SUPFAM" id="SSF49879">
    <property type="entry name" value="SMAD/FHA domain"/>
    <property type="match status" value="1"/>
</dbReference>
<dbReference type="EMBL" id="GL349462">
    <property type="protein sequence ID" value="KNC50814.1"/>
    <property type="molecule type" value="Genomic_DNA"/>
</dbReference>
<sequence>MGGFPCETEGCVAHLVRRENGEGKGSDNDQAVQLVHVTKAETVLGRLKSADVVVRTAERNLMSRRHARLVAERGASGEDPLVVWRIEDTNSMNGIAVNGVRTPGERLSSGDWIAFGRYLDVEAGVKLKEACHLITFTFYHRPLELPGDGWLLERLGLSTSPPPLLLDEGAVASQDSGVLFVPEDGGAVVPAAVLPVREESASPVLLGDDRPSLDGLVMSGWKLSATPGDTHSATPATALTASMASSGGRAASPSLRRLVDREEAALEVSSASEKTEMRSKARTNMRKQALAFLKGL</sequence>
<feature type="domain" description="FHA" evidence="1">
    <location>
        <begin position="42"/>
        <end position="102"/>
    </location>
</feature>
<keyword evidence="3" id="KW-1185">Reference proteome</keyword>
<dbReference type="CDD" id="cd00060">
    <property type="entry name" value="FHA"/>
    <property type="match status" value="1"/>
</dbReference>
<protein>
    <recommendedName>
        <fullName evidence="1">FHA domain-containing protein</fullName>
    </recommendedName>
</protein>
<gene>
    <name evidence="2" type="ORF">AMSG_06717</name>
</gene>
<accession>A0A0L0DEU5</accession>
<dbReference type="Proteomes" id="UP000054408">
    <property type="component" value="Unassembled WGS sequence"/>
</dbReference>
<dbReference type="PROSITE" id="PS50006">
    <property type="entry name" value="FHA_DOMAIN"/>
    <property type="match status" value="1"/>
</dbReference>
<proteinExistence type="predicted"/>
<dbReference type="InterPro" id="IPR008984">
    <property type="entry name" value="SMAD_FHA_dom_sf"/>
</dbReference>
<dbReference type="AlphaFoldDB" id="A0A0L0DEU5"/>
<evidence type="ECO:0000313" key="3">
    <source>
        <dbReference type="Proteomes" id="UP000054408"/>
    </source>
</evidence>
<dbReference type="Gene3D" id="2.60.200.20">
    <property type="match status" value="1"/>
</dbReference>